<feature type="transmembrane region" description="Helical" evidence="7">
    <location>
        <begin position="388"/>
        <end position="415"/>
    </location>
</feature>
<evidence type="ECO:0000313" key="11">
    <source>
        <dbReference type="Proteomes" id="UP000001555"/>
    </source>
</evidence>
<feature type="transmembrane region" description="Helical" evidence="7">
    <location>
        <begin position="86"/>
        <end position="106"/>
    </location>
</feature>
<dbReference type="EMBL" id="ABJB010212851">
    <property type="status" value="NOT_ANNOTATED_CDS"/>
    <property type="molecule type" value="Genomic_DNA"/>
</dbReference>
<dbReference type="VEuPathDB" id="VectorBase:ISCP_008202"/>
<comment type="subcellular location">
    <subcellularLocation>
        <location evidence="1">Membrane</location>
    </subcellularLocation>
</comment>
<keyword evidence="9" id="KW-0808">Transferase</keyword>
<comment type="similarity">
    <text evidence="2">Belongs to the G-protein coupled receptor 1 family.</text>
</comment>
<dbReference type="InterPro" id="IPR053071">
    <property type="entry name" value="GPCR1-related_rcpt"/>
</dbReference>
<dbReference type="PRINTS" id="PR00237">
    <property type="entry name" value="GPCRRHODOPSN"/>
</dbReference>
<keyword evidence="11" id="KW-1185">Reference proteome</keyword>
<dbReference type="AlphaFoldDB" id="B7PXI7"/>
<organism>
    <name type="scientific">Ixodes scapularis</name>
    <name type="common">Black-legged tick</name>
    <name type="synonym">Deer tick</name>
    <dbReference type="NCBI Taxonomy" id="6945"/>
    <lineage>
        <taxon>Eukaryota</taxon>
        <taxon>Metazoa</taxon>
        <taxon>Ecdysozoa</taxon>
        <taxon>Arthropoda</taxon>
        <taxon>Chelicerata</taxon>
        <taxon>Arachnida</taxon>
        <taxon>Acari</taxon>
        <taxon>Parasitiformes</taxon>
        <taxon>Ixodida</taxon>
        <taxon>Ixodoidea</taxon>
        <taxon>Ixodidae</taxon>
        <taxon>Ixodinae</taxon>
        <taxon>Ixodes</taxon>
    </lineage>
</organism>
<proteinExistence type="inferred from homology"/>
<dbReference type="InterPro" id="IPR000276">
    <property type="entry name" value="GPCR_Rhodpsn"/>
</dbReference>
<evidence type="ECO:0000256" key="4">
    <source>
        <dbReference type="ARBA" id="ARBA00022989"/>
    </source>
</evidence>
<feature type="transmembrane region" description="Helical" evidence="7">
    <location>
        <begin position="307"/>
        <end position="332"/>
    </location>
</feature>
<dbReference type="PaxDb" id="6945-B7PXI7"/>
<dbReference type="Proteomes" id="UP000001555">
    <property type="component" value="Unassembled WGS sequence"/>
</dbReference>
<feature type="transmembrane region" description="Helical" evidence="7">
    <location>
        <begin position="51"/>
        <end position="74"/>
    </location>
</feature>
<evidence type="ECO:0000256" key="5">
    <source>
        <dbReference type="ARBA" id="ARBA00023136"/>
    </source>
</evidence>
<dbReference type="PANTHER" id="PTHR47023:SF1">
    <property type="entry name" value="SEX PEPTIDE RECEPTOR"/>
    <property type="match status" value="1"/>
</dbReference>
<accession>B7PXI7</accession>
<dbReference type="Gene3D" id="1.20.1070.10">
    <property type="entry name" value="Rhodopsin 7-helix transmembrane proteins"/>
    <property type="match status" value="2"/>
</dbReference>
<dbReference type="VEuPathDB" id="VectorBase:ISCI008779"/>
<evidence type="ECO:0000256" key="2">
    <source>
        <dbReference type="ARBA" id="ARBA00010663"/>
    </source>
</evidence>
<dbReference type="InterPro" id="IPR017452">
    <property type="entry name" value="GPCR_Rhodpsn_7TM"/>
</dbReference>
<protein>
    <submittedName>
        <fullName evidence="9">G-protein coupled receptor, putative</fullName>
        <ecNumber evidence="9">2.7.11.14</ecNumber>
    </submittedName>
</protein>
<evidence type="ECO:0000313" key="9">
    <source>
        <dbReference type="EMBL" id="EEC11309.1"/>
    </source>
</evidence>
<evidence type="ECO:0000256" key="3">
    <source>
        <dbReference type="ARBA" id="ARBA00022692"/>
    </source>
</evidence>
<keyword evidence="9" id="KW-0675">Receptor</keyword>
<dbReference type="GO" id="GO:0007186">
    <property type="term" value="P:G protein-coupled receptor signaling pathway"/>
    <property type="evidence" value="ECO:0000318"/>
    <property type="project" value="GO_Central"/>
</dbReference>
<dbReference type="OrthoDB" id="5962323at2759"/>
<dbReference type="VEuPathDB" id="VectorBase:ISCW008779"/>
<feature type="transmembrane region" description="Helical" evidence="7">
    <location>
        <begin position="427"/>
        <end position="450"/>
    </location>
</feature>
<dbReference type="EMBL" id="ABJB010934302">
    <property type="status" value="NOT_ANNOTATED_CDS"/>
    <property type="molecule type" value="Genomic_DNA"/>
</dbReference>
<keyword evidence="5 7" id="KW-0472">Membrane</keyword>
<dbReference type="CDD" id="cd14978">
    <property type="entry name" value="7tmA_FMRFamide_R-like"/>
    <property type="match status" value="2"/>
</dbReference>
<keyword evidence="4 7" id="KW-1133">Transmembrane helix</keyword>
<evidence type="ECO:0000256" key="7">
    <source>
        <dbReference type="SAM" id="Phobius"/>
    </source>
</evidence>
<feature type="domain" description="G-protein coupled receptors family 1 profile" evidence="8">
    <location>
        <begin position="66"/>
        <end position="330"/>
    </location>
</feature>
<dbReference type="EMBL" id="DS814451">
    <property type="protein sequence ID" value="EEC11309.1"/>
    <property type="molecule type" value="Genomic_DNA"/>
</dbReference>
<dbReference type="GO" id="GO:0050254">
    <property type="term" value="F:rhodopsin kinase activity"/>
    <property type="evidence" value="ECO:0007669"/>
    <property type="project" value="UniProtKB-EC"/>
</dbReference>
<feature type="transmembrane region" description="Helical" evidence="7">
    <location>
        <begin position="668"/>
        <end position="693"/>
    </location>
</feature>
<dbReference type="EnsemblMetazoa" id="ISCW008779-RA">
    <property type="protein sequence ID" value="ISCW008779-PA"/>
    <property type="gene ID" value="ISCW008779"/>
</dbReference>
<feature type="domain" description="G-protein coupled receptors family 1 profile" evidence="8">
    <location>
        <begin position="407"/>
        <end position="691"/>
    </location>
</feature>
<gene>
    <name evidence="9" type="ORF">IscW_ISCW008779</name>
</gene>
<reference evidence="10" key="2">
    <citation type="submission" date="2020-05" db="UniProtKB">
        <authorList>
            <consortium name="EnsemblMetazoa"/>
        </authorList>
    </citation>
    <scope>IDENTIFICATION</scope>
    <source>
        <strain evidence="10">wikel</strain>
    </source>
</reference>
<feature type="transmembrane region" description="Helical" evidence="7">
    <location>
        <begin position="630"/>
        <end position="656"/>
    </location>
</feature>
<feature type="transmembrane region" description="Helical" evidence="7">
    <location>
        <begin position="571"/>
        <end position="600"/>
    </location>
</feature>
<name>B7PXI7_IXOSC</name>
<evidence type="ECO:0000256" key="6">
    <source>
        <dbReference type="SAM" id="MobiDB-lite"/>
    </source>
</evidence>
<evidence type="ECO:0000256" key="1">
    <source>
        <dbReference type="ARBA" id="ARBA00004370"/>
    </source>
</evidence>
<feature type="transmembrane region" description="Helical" evidence="7">
    <location>
        <begin position="210"/>
        <end position="236"/>
    </location>
</feature>
<dbReference type="HOGENOM" id="CLU_376959_0_0_1"/>
<evidence type="ECO:0000259" key="8">
    <source>
        <dbReference type="PROSITE" id="PS50262"/>
    </source>
</evidence>
<dbReference type="EC" id="2.7.11.14" evidence="9"/>
<feature type="region of interest" description="Disordered" evidence="6">
    <location>
        <begin position="1"/>
        <end position="24"/>
    </location>
</feature>
<dbReference type="PANTHER" id="PTHR47023">
    <property type="entry name" value="SEX PEPTIDE RECEPTOR"/>
    <property type="match status" value="1"/>
</dbReference>
<evidence type="ECO:0000313" key="10">
    <source>
        <dbReference type="EnsemblMetazoa" id="ISCW008779-PA"/>
    </source>
</evidence>
<dbReference type="VEuPathDB" id="VectorBase:ISCP_015349"/>
<dbReference type="InterPro" id="IPR019427">
    <property type="entry name" value="7TM_GPCR_serpentine_rcpt_Srw"/>
</dbReference>
<dbReference type="STRING" id="6945.B7PXI7"/>
<dbReference type="InParanoid" id="B7PXI7"/>
<feature type="transmembrane region" description="Helical" evidence="7">
    <location>
        <begin position="269"/>
        <end position="295"/>
    </location>
</feature>
<dbReference type="GO" id="GO:0008528">
    <property type="term" value="F:G protein-coupled peptide receptor activity"/>
    <property type="evidence" value="ECO:0000318"/>
    <property type="project" value="GO_Central"/>
</dbReference>
<dbReference type="Pfam" id="PF10324">
    <property type="entry name" value="7TM_GPCR_Srw"/>
    <property type="match status" value="3"/>
</dbReference>
<dbReference type="SUPFAM" id="SSF81321">
    <property type="entry name" value="Family A G protein-coupled receptor-like"/>
    <property type="match status" value="2"/>
</dbReference>
<keyword evidence="3 7" id="KW-0812">Transmembrane</keyword>
<reference evidence="9 11" key="1">
    <citation type="submission" date="2008-03" db="EMBL/GenBank/DDBJ databases">
        <title>Annotation of Ixodes scapularis.</title>
        <authorList>
            <consortium name="Ixodes scapularis Genome Project Consortium"/>
            <person name="Caler E."/>
            <person name="Hannick L.I."/>
            <person name="Bidwell S."/>
            <person name="Joardar V."/>
            <person name="Thiagarajan M."/>
            <person name="Amedeo P."/>
            <person name="Galinsky K.J."/>
            <person name="Schobel S."/>
            <person name="Inman J."/>
            <person name="Hostetler J."/>
            <person name="Miller J."/>
            <person name="Hammond M."/>
            <person name="Megy K."/>
            <person name="Lawson D."/>
            <person name="Kodira C."/>
            <person name="Sutton G."/>
            <person name="Meyer J."/>
            <person name="Hill C.A."/>
            <person name="Birren B."/>
            <person name="Nene V."/>
            <person name="Collins F."/>
            <person name="Alarcon-Chaidez F."/>
            <person name="Wikel S."/>
            <person name="Strausberg R."/>
        </authorList>
    </citation>
    <scope>NUCLEOTIDE SEQUENCE [LARGE SCALE GENOMIC DNA]</scope>
    <source>
        <strain evidence="11">Wikel</strain>
        <strain evidence="9">Wikel colony</strain>
    </source>
</reference>
<dbReference type="GO" id="GO:0005886">
    <property type="term" value="C:plasma membrane"/>
    <property type="evidence" value="ECO:0000318"/>
    <property type="project" value="GO_Central"/>
</dbReference>
<dbReference type="PROSITE" id="PS50262">
    <property type="entry name" value="G_PROTEIN_RECEP_F1_2"/>
    <property type="match status" value="2"/>
</dbReference>
<sequence length="736" mass="84432">MVNVVRPGVGFSQGDNNTPPKEESGVPLAENITGLLNLTSREAPIQFTLPLLGYAMPFLLVITIIANTLVVVVLSQRHMRTPTNIVLLGMAICDMMTLLVPSPWYFYIYSLGNYDGILKPAPACYAYNSMHERYIYVCHPTTARNWCTVPNVMRVIVWIMTLALAHQLPRFFDRIYEDVQFRWEGQVLWGCNMRTAPWVEYIFAEHAYYILYYAFKVIFVNTGPCTALVLLNMLLFRALKKAQEKRLRLFQENRKSECKRLRDSNCTTMMLIVVVTVFLLVEIPLAVTVLLHVFINTLDVHPVSYDSLNIIILFTNFFIMLSYPVNFAIYCGMSRQFRETFKDLFMMGLISPMESNLSAEFNLSRLIPHAEEVPMLVNLTNRGPPIEFALPLLGYAMPALLVVTIIANTFVVVVLAQRHMRTPTNIVLLGMAICDMMTLLIPSPWFFYIYTLGNYANVLGPAATCYAYNSMNEVIPNSFHTASVWLTLVLAGQRYFYVCHPTIAVTWCTVPRVLRTVCWVAFVAFAHQLPRFFDTVFVDVRFWWQGEAHWGCQMLVAEWVTQIVTAKVYFIFYYAFKVIFVNIGPCTVLVVLNILLFRALKRAQEKRMKLLKENRKSECKKLRDSNCTTMMLIVVVTVFLAVEIPLAVTIVLHVLINAFKVQFVSYYVLNITLLFTNFFLMLSYPVNFAIYCGMSKQFRKTFKDLFIMGTFINRAQGSSRYSLVNGPRTVTNETVL</sequence>